<dbReference type="Pfam" id="PF09327">
    <property type="entry name" value="Phage_Tail_Tip"/>
    <property type="match status" value="1"/>
</dbReference>
<dbReference type="AlphaFoldDB" id="A0A1N6MX87"/>
<accession>A0A1N6MX87</accession>
<dbReference type="EMBL" id="FTLG01000125">
    <property type="protein sequence ID" value="SIP73441.1"/>
    <property type="molecule type" value="Genomic_DNA"/>
</dbReference>
<dbReference type="PANTHER" id="PTHR36251:SF2">
    <property type="entry name" value="GIFSY-2 PROPHAGE HOST SPECIFICITY PROTEIN J, PHAGE LAMBDA"/>
    <property type="match status" value="1"/>
</dbReference>
<dbReference type="PANTHER" id="PTHR36251">
    <property type="entry name" value="FELS-1 PROPHAGE HOST SPECIFICITY PROTEIN-RELATED"/>
    <property type="match status" value="1"/>
</dbReference>
<reference evidence="3" key="1">
    <citation type="submission" date="2016-12" db="EMBL/GenBank/DDBJ databases">
        <authorList>
            <person name="Gaudriault S."/>
        </authorList>
    </citation>
    <scope>NUCLEOTIDE SEQUENCE [LARGE SCALE GENOMIC DNA]</scope>
    <source>
        <strain evidence="3">HGB1681 (deposited as PTA-6826 in the American Type Culture Collection)</strain>
    </source>
</reference>
<proteinExistence type="predicted"/>
<feature type="domain" description="Tip attachment protein J central straight fiber" evidence="1">
    <location>
        <begin position="139"/>
        <end position="264"/>
    </location>
</feature>
<organism evidence="2 3">
    <name type="scientific">Xenorhabdus innexi</name>
    <dbReference type="NCBI Taxonomy" id="290109"/>
    <lineage>
        <taxon>Bacteria</taxon>
        <taxon>Pseudomonadati</taxon>
        <taxon>Pseudomonadota</taxon>
        <taxon>Gammaproteobacteria</taxon>
        <taxon>Enterobacterales</taxon>
        <taxon>Morganellaceae</taxon>
        <taxon>Xenorhabdus</taxon>
    </lineage>
</organism>
<protein>
    <submittedName>
        <fullName evidence="2">Putative phage host specificity protein (Phage tail protein)</fullName>
    </submittedName>
</protein>
<dbReference type="InterPro" id="IPR053171">
    <property type="entry name" value="Viral_Tip_Attach_Protein"/>
</dbReference>
<sequence>MLLADIPYPQKTYTMQGLSAGVAFYFRARLVDKSGNQSPWTDFIRGESSNDTSWILKAAGDQFLSAETGKRLQSQIDFTNEAALENAALTGAVVQRQLKENGEMRAEILEVRTTQLTDRQALAEKLEKVQVDVGENAAAVQTKATAVFDIDGNGYGIYDIGAGVKYKGQFYQAGVAVGAEVKNGKVETHFAVRANQFTVVNPSNDKLESVFMIKNGQVFIRDAFIDMANIRQLVVGDEIKSANFDPRNKTGFRLDMKTGEEVRYGRGRSGYWVETNNLKQLFDNNGRLRIRMGFW</sequence>
<evidence type="ECO:0000313" key="3">
    <source>
        <dbReference type="Proteomes" id="UP000196435"/>
    </source>
</evidence>
<gene>
    <name evidence="2" type="ORF">XIS1_2100001</name>
</gene>
<evidence type="ECO:0000259" key="1">
    <source>
        <dbReference type="Pfam" id="PF09327"/>
    </source>
</evidence>
<dbReference type="InterPro" id="IPR015406">
    <property type="entry name" value="GpJ_CSF"/>
</dbReference>
<dbReference type="Proteomes" id="UP000196435">
    <property type="component" value="Unassembled WGS sequence"/>
</dbReference>
<evidence type="ECO:0000313" key="2">
    <source>
        <dbReference type="EMBL" id="SIP73441.1"/>
    </source>
</evidence>
<name>A0A1N6MX87_9GAMM</name>